<evidence type="ECO:0000313" key="1">
    <source>
        <dbReference type="EMBL" id="HGQ59342.1"/>
    </source>
</evidence>
<gene>
    <name evidence="1" type="ORF">ENU09_01260</name>
    <name evidence="2" type="ORF">ENU20_03190</name>
</gene>
<comment type="caution">
    <text evidence="2">The sequence shown here is derived from an EMBL/GenBank/DDBJ whole genome shotgun (WGS) entry which is preliminary data.</text>
</comment>
<sequence>MDSKLGERTIIVKKRLRRVLSYAANGFYLTLTDEDKIQNRIFLEIIKEAYKALQVVYGFEKEIRVV</sequence>
<protein>
    <submittedName>
        <fullName evidence="2">Uncharacterized protein</fullName>
    </submittedName>
</protein>
<evidence type="ECO:0000313" key="2">
    <source>
        <dbReference type="EMBL" id="HGQ74065.1"/>
    </source>
</evidence>
<name>A0A7C4NLT2_STAMA</name>
<accession>A0A7C4NLT2</accession>
<dbReference type="EMBL" id="DTBP01000020">
    <property type="protein sequence ID" value="HGQ74065.1"/>
    <property type="molecule type" value="Genomic_DNA"/>
</dbReference>
<proteinExistence type="predicted"/>
<organism evidence="2">
    <name type="scientific">Staphylothermus marinus</name>
    <dbReference type="NCBI Taxonomy" id="2280"/>
    <lineage>
        <taxon>Archaea</taxon>
        <taxon>Thermoproteota</taxon>
        <taxon>Thermoprotei</taxon>
        <taxon>Desulfurococcales</taxon>
        <taxon>Desulfurococcaceae</taxon>
        <taxon>Staphylothermus</taxon>
    </lineage>
</organism>
<reference evidence="2" key="1">
    <citation type="journal article" date="2020" name="mSystems">
        <title>Genome- and Community-Level Interaction Insights into Carbon Utilization and Element Cycling Functions of Hydrothermarchaeota in Hydrothermal Sediment.</title>
        <authorList>
            <person name="Zhou Z."/>
            <person name="Liu Y."/>
            <person name="Xu W."/>
            <person name="Pan J."/>
            <person name="Luo Z.H."/>
            <person name="Li M."/>
        </authorList>
    </citation>
    <scope>NUCLEOTIDE SEQUENCE [LARGE SCALE GENOMIC DNA]</scope>
    <source>
        <strain evidence="1">SpSt-638</strain>
        <strain evidence="2">SpSt-648</strain>
    </source>
</reference>
<dbReference type="EMBL" id="DTBE01000038">
    <property type="protein sequence ID" value="HGQ59342.1"/>
    <property type="molecule type" value="Genomic_DNA"/>
</dbReference>
<dbReference type="AlphaFoldDB" id="A0A7C4NLT2"/>